<dbReference type="AlphaFoldDB" id="A0A8J3F290"/>
<reference evidence="9" key="2">
    <citation type="submission" date="2020-09" db="EMBL/GenBank/DDBJ databases">
        <authorList>
            <person name="Sun Q."/>
            <person name="Sedlacek I."/>
        </authorList>
    </citation>
    <scope>NUCLEOTIDE SEQUENCE</scope>
    <source>
        <strain evidence="9">CCM 8606</strain>
    </source>
</reference>
<dbReference type="CDD" id="cd16015">
    <property type="entry name" value="LTA_synthase"/>
    <property type="match status" value="1"/>
</dbReference>
<dbReference type="Pfam" id="PF00884">
    <property type="entry name" value="Sulfatase"/>
    <property type="match status" value="1"/>
</dbReference>
<name>A0A8J3F290_9BIFI</name>
<dbReference type="InterPro" id="IPR017850">
    <property type="entry name" value="Alkaline_phosphatase_core_sf"/>
</dbReference>
<feature type="domain" description="Sulfatase N-terminal" evidence="8">
    <location>
        <begin position="319"/>
        <end position="527"/>
    </location>
</feature>
<dbReference type="InterPro" id="IPR050448">
    <property type="entry name" value="OpgB/LTA_synthase_biosynth"/>
</dbReference>
<dbReference type="InterPro" id="IPR000917">
    <property type="entry name" value="Sulfatase_N"/>
</dbReference>
<evidence type="ECO:0000256" key="4">
    <source>
        <dbReference type="ARBA" id="ARBA00022692"/>
    </source>
</evidence>
<organism evidence="9 10">
    <name type="scientific">Galliscardovia ingluviei</name>
    <dbReference type="NCBI Taxonomy" id="1769422"/>
    <lineage>
        <taxon>Bacteria</taxon>
        <taxon>Bacillati</taxon>
        <taxon>Actinomycetota</taxon>
        <taxon>Actinomycetes</taxon>
        <taxon>Bifidobacteriales</taxon>
        <taxon>Bifidobacteriaceae</taxon>
        <taxon>Galliscardovia</taxon>
    </lineage>
</organism>
<accession>A0A8J3F290</accession>
<dbReference type="Gene3D" id="3.40.720.10">
    <property type="entry name" value="Alkaline Phosphatase, subunit A"/>
    <property type="match status" value="1"/>
</dbReference>
<keyword evidence="3" id="KW-1003">Cell membrane</keyword>
<dbReference type="Proteomes" id="UP000619536">
    <property type="component" value="Unassembled WGS sequence"/>
</dbReference>
<evidence type="ECO:0000259" key="8">
    <source>
        <dbReference type="Pfam" id="PF00884"/>
    </source>
</evidence>
<evidence type="ECO:0000256" key="5">
    <source>
        <dbReference type="ARBA" id="ARBA00022989"/>
    </source>
</evidence>
<evidence type="ECO:0000313" key="9">
    <source>
        <dbReference type="EMBL" id="GGI14211.1"/>
    </source>
</evidence>
<feature type="transmembrane region" description="Helical" evidence="7">
    <location>
        <begin position="46"/>
        <end position="69"/>
    </location>
</feature>
<feature type="transmembrane region" description="Helical" evidence="7">
    <location>
        <begin position="174"/>
        <end position="195"/>
    </location>
</feature>
<proteinExistence type="predicted"/>
<reference evidence="9" key="1">
    <citation type="journal article" date="2014" name="Int. J. Syst. Evol. Microbiol.">
        <title>Complete genome sequence of Corynebacterium casei LMG S-19264T (=DSM 44701T), isolated from a smear-ripened cheese.</title>
        <authorList>
            <consortium name="US DOE Joint Genome Institute (JGI-PGF)"/>
            <person name="Walter F."/>
            <person name="Albersmeier A."/>
            <person name="Kalinowski J."/>
            <person name="Ruckert C."/>
        </authorList>
    </citation>
    <scope>NUCLEOTIDE SEQUENCE</scope>
    <source>
        <strain evidence="9">CCM 8606</strain>
    </source>
</reference>
<evidence type="ECO:0000256" key="6">
    <source>
        <dbReference type="ARBA" id="ARBA00023136"/>
    </source>
</evidence>
<comment type="caution">
    <text evidence="9">The sequence shown here is derived from an EMBL/GenBank/DDBJ whole genome shotgun (WGS) entry which is preliminary data.</text>
</comment>
<feature type="transmembrane region" description="Helical" evidence="7">
    <location>
        <begin position="140"/>
        <end position="162"/>
    </location>
</feature>
<comment type="pathway">
    <text evidence="2">Cell wall biogenesis; lipoteichoic acid biosynthesis.</text>
</comment>
<evidence type="ECO:0000256" key="2">
    <source>
        <dbReference type="ARBA" id="ARBA00004936"/>
    </source>
</evidence>
<protein>
    <recommendedName>
        <fullName evidence="8">Sulfatase N-terminal domain-containing protein</fullName>
    </recommendedName>
</protein>
<keyword evidence="5 7" id="KW-1133">Transmembrane helix</keyword>
<keyword evidence="10" id="KW-1185">Reference proteome</keyword>
<dbReference type="SUPFAM" id="SSF53649">
    <property type="entry name" value="Alkaline phosphatase-like"/>
    <property type="match status" value="1"/>
</dbReference>
<evidence type="ECO:0000256" key="7">
    <source>
        <dbReference type="SAM" id="Phobius"/>
    </source>
</evidence>
<keyword evidence="4 7" id="KW-0812">Transmembrane</keyword>
<keyword evidence="6 7" id="KW-0472">Membrane</keyword>
<dbReference type="PANTHER" id="PTHR47371">
    <property type="entry name" value="LIPOTEICHOIC ACID SYNTHASE"/>
    <property type="match status" value="1"/>
</dbReference>
<dbReference type="GO" id="GO:0005886">
    <property type="term" value="C:plasma membrane"/>
    <property type="evidence" value="ECO:0007669"/>
    <property type="project" value="UniProtKB-SubCell"/>
</dbReference>
<comment type="subcellular location">
    <subcellularLocation>
        <location evidence="1">Cell membrane</location>
        <topology evidence="1">Multi-pass membrane protein</topology>
    </subcellularLocation>
</comment>
<dbReference type="PANTHER" id="PTHR47371:SF3">
    <property type="entry name" value="PHOSPHOGLYCEROL TRANSFERASE I"/>
    <property type="match status" value="1"/>
</dbReference>
<evidence type="ECO:0000256" key="1">
    <source>
        <dbReference type="ARBA" id="ARBA00004651"/>
    </source>
</evidence>
<evidence type="ECO:0000313" key="10">
    <source>
        <dbReference type="Proteomes" id="UP000619536"/>
    </source>
</evidence>
<evidence type="ECO:0000256" key="3">
    <source>
        <dbReference type="ARBA" id="ARBA00022475"/>
    </source>
</evidence>
<gene>
    <name evidence="9" type="ORF">GCM10007377_09800</name>
</gene>
<feature type="transmembrane region" description="Helical" evidence="7">
    <location>
        <begin position="7"/>
        <end position="26"/>
    </location>
</feature>
<sequence length="577" mass="65785">MHILGIIISDILLVNFAALFVLRFVFSRDYIVDPGAYITPYWWKYVILAILIGLLFLTIKAAMVGFIRLEPDHAHLSPWRIVVMVVAVIAAAIGAFAGIGSWWFQDFYGVMTPEQFLFNFASPVGGANEDSMRDLYSRPVFLLFLVIFILTYLLVVPAKLGFGFEKKVWITRKIRQMIVIPLSFAICIGGCLYAYKHLHAKEIAQSYMVKSEYVQDNYVDPTSVKLTFPKHKRNLVHIYFESAETSYLDKQNGGYMDENLMPNLMELANTGVHFSHTDKPFGGPHQIYGTSWSVAGMTNMNFGIPLKAPGTQNSYGLDGRFLPGATGYTDILAKEGYNQTIMFGADAHFGGLDAFYQNHGVQTIFDVKYAREHGLIPQDYNVWWGFEDNKLYDYAKQEMTRLASEGKPFNLMMENADTHFPDGFVEPETQDKFGKQYANVIFNSQKQIVDLIQWIQAQPFGPDTTIVVTGDHLSMDVNFFKDWDPKYERTTFNAFINADFPERHFKLRDRQYASWDYFPTILSSLGVKIQGNRLALGTNLASNKQTLIERDGKDTVDKETSLYSQFYVDKLLNNKQS</sequence>
<dbReference type="EMBL" id="BMDH01000002">
    <property type="protein sequence ID" value="GGI14211.1"/>
    <property type="molecule type" value="Genomic_DNA"/>
</dbReference>
<feature type="transmembrane region" description="Helical" evidence="7">
    <location>
        <begin position="81"/>
        <end position="104"/>
    </location>
</feature>